<dbReference type="SUPFAM" id="SSF144091">
    <property type="entry name" value="Rhomboid-like"/>
    <property type="match status" value="1"/>
</dbReference>
<dbReference type="InterPro" id="IPR050925">
    <property type="entry name" value="Rhomboid_protease_S54"/>
</dbReference>
<dbReference type="SUPFAM" id="SSF49493">
    <property type="entry name" value="HSP40/DnaJ peptide-binding domain"/>
    <property type="match status" value="1"/>
</dbReference>
<dbReference type="InterPro" id="IPR022764">
    <property type="entry name" value="Peptidase_S54_rhomboid_dom"/>
</dbReference>
<dbReference type="AlphaFoldDB" id="A0A2G6MU06"/>
<feature type="domain" description="Peptidase S54 rhomboid" evidence="9">
    <location>
        <begin position="69"/>
        <end position="211"/>
    </location>
</feature>
<dbReference type="GO" id="GO:0051082">
    <property type="term" value="F:unfolded protein binding"/>
    <property type="evidence" value="ECO:0007669"/>
    <property type="project" value="InterPro"/>
</dbReference>
<dbReference type="InterPro" id="IPR002939">
    <property type="entry name" value="DnaJ_C"/>
</dbReference>
<evidence type="ECO:0000256" key="3">
    <source>
        <dbReference type="ARBA" id="ARBA00022692"/>
    </source>
</evidence>
<feature type="transmembrane region" description="Helical" evidence="7">
    <location>
        <begin position="12"/>
        <end position="33"/>
    </location>
</feature>
<name>A0A2G6MU06_9BACT</name>
<evidence type="ECO:0000256" key="1">
    <source>
        <dbReference type="ARBA" id="ARBA00004141"/>
    </source>
</evidence>
<gene>
    <name evidence="10" type="ORF">CSA25_00385</name>
</gene>
<evidence type="ECO:0000313" key="10">
    <source>
        <dbReference type="EMBL" id="PIE63430.1"/>
    </source>
</evidence>
<feature type="transmembrane region" description="Helical" evidence="7">
    <location>
        <begin position="106"/>
        <end position="124"/>
    </location>
</feature>
<dbReference type="InterPro" id="IPR008971">
    <property type="entry name" value="HSP40/DnaJ_pept-bd"/>
</dbReference>
<dbReference type="InterPro" id="IPR035952">
    <property type="entry name" value="Rhomboid-like_sf"/>
</dbReference>
<evidence type="ECO:0000259" key="8">
    <source>
        <dbReference type="Pfam" id="PF01556"/>
    </source>
</evidence>
<keyword evidence="5 7" id="KW-1133">Transmembrane helix</keyword>
<feature type="transmembrane region" description="Helical" evidence="7">
    <location>
        <begin position="40"/>
        <end position="61"/>
    </location>
</feature>
<sequence>MIPLRDEQGSTAFPVATYTIIVITSLVFVWQLIAGIDNPAIIYTFGFVPAKYMVTPMAAYFSWLNKLSSPFTYMFLHGGFWHFMGNMWFLYIFGDNIEQQLGPLRFILFYLVCGLLAAFFHFLLNHSSAVPTIGASGAIAGVMGAYFLLHPGNKILTLIPVFIFPLFVRIPAFVFLGIWFFIQFINATGQGAGASVAWWAHIGGFLSGMAFIGVNNKLPRAGFTEKIDKYTVKKRSPRLHVVTPGEAPAGGSNLYGTIELTSLEALTGTKKLITIPWGFKKSVYRVVVPAGIRRGAMLRLKGKGKSIPGMPPGDLLLRVDIKNVI</sequence>
<feature type="transmembrane region" description="Helical" evidence="7">
    <location>
        <begin position="130"/>
        <end position="149"/>
    </location>
</feature>
<dbReference type="PANTHER" id="PTHR43731">
    <property type="entry name" value="RHOMBOID PROTEASE"/>
    <property type="match status" value="1"/>
</dbReference>
<organism evidence="10 11">
    <name type="scientific">Desulfobacter postgatei</name>
    <dbReference type="NCBI Taxonomy" id="2293"/>
    <lineage>
        <taxon>Bacteria</taxon>
        <taxon>Pseudomonadati</taxon>
        <taxon>Thermodesulfobacteriota</taxon>
        <taxon>Desulfobacteria</taxon>
        <taxon>Desulfobacterales</taxon>
        <taxon>Desulfobacteraceae</taxon>
        <taxon>Desulfobacter</taxon>
    </lineage>
</organism>
<dbReference type="GO" id="GO:0006508">
    <property type="term" value="P:proteolysis"/>
    <property type="evidence" value="ECO:0007669"/>
    <property type="project" value="UniProtKB-KW"/>
</dbReference>
<evidence type="ECO:0000256" key="4">
    <source>
        <dbReference type="ARBA" id="ARBA00022801"/>
    </source>
</evidence>
<keyword evidence="4" id="KW-0378">Hydrolase</keyword>
<feature type="transmembrane region" description="Helical" evidence="7">
    <location>
        <begin position="196"/>
        <end position="214"/>
    </location>
</feature>
<dbReference type="PANTHER" id="PTHR43731:SF14">
    <property type="entry name" value="PRESENILIN-ASSOCIATED RHOMBOID-LIKE PROTEIN, MITOCHONDRIAL"/>
    <property type="match status" value="1"/>
</dbReference>
<dbReference type="GO" id="GO:0004252">
    <property type="term" value="F:serine-type endopeptidase activity"/>
    <property type="evidence" value="ECO:0007669"/>
    <property type="project" value="InterPro"/>
</dbReference>
<evidence type="ECO:0000256" key="6">
    <source>
        <dbReference type="ARBA" id="ARBA00023136"/>
    </source>
</evidence>
<dbReference type="GO" id="GO:0006457">
    <property type="term" value="P:protein folding"/>
    <property type="evidence" value="ECO:0007669"/>
    <property type="project" value="InterPro"/>
</dbReference>
<reference evidence="10 11" key="1">
    <citation type="submission" date="2017-10" db="EMBL/GenBank/DDBJ databases">
        <title>Novel microbial diversity and functional potential in the marine mammal oral microbiome.</title>
        <authorList>
            <person name="Dudek N.K."/>
            <person name="Sun C.L."/>
            <person name="Burstein D."/>
            <person name="Kantor R.S."/>
            <person name="Aliaga Goltsman D.S."/>
            <person name="Bik E.M."/>
            <person name="Thomas B.C."/>
            <person name="Banfield J.F."/>
            <person name="Relman D.A."/>
        </authorList>
    </citation>
    <scope>NUCLEOTIDE SEQUENCE [LARGE SCALE GENOMIC DNA]</scope>
    <source>
        <strain evidence="10">DOLJORAL78_47_202</strain>
    </source>
</reference>
<evidence type="ECO:0000313" key="11">
    <source>
        <dbReference type="Proteomes" id="UP000231203"/>
    </source>
</evidence>
<keyword evidence="10" id="KW-0645">Protease</keyword>
<keyword evidence="3 7" id="KW-0812">Transmembrane</keyword>
<feature type="domain" description="Chaperone DnaJ C-terminal" evidence="8">
    <location>
        <begin position="257"/>
        <end position="322"/>
    </location>
</feature>
<feature type="transmembrane region" description="Helical" evidence="7">
    <location>
        <begin position="73"/>
        <end position="94"/>
    </location>
</feature>
<dbReference type="Gene3D" id="1.20.1540.10">
    <property type="entry name" value="Rhomboid-like"/>
    <property type="match status" value="1"/>
</dbReference>
<keyword evidence="6 7" id="KW-0472">Membrane</keyword>
<comment type="subcellular location">
    <subcellularLocation>
        <location evidence="1">Membrane</location>
        <topology evidence="1">Multi-pass membrane protein</topology>
    </subcellularLocation>
</comment>
<comment type="caution">
    <text evidence="10">The sequence shown here is derived from an EMBL/GenBank/DDBJ whole genome shotgun (WGS) entry which is preliminary data.</text>
</comment>
<evidence type="ECO:0000256" key="5">
    <source>
        <dbReference type="ARBA" id="ARBA00022989"/>
    </source>
</evidence>
<dbReference type="EMBL" id="PDTI01000007">
    <property type="protein sequence ID" value="PIE63430.1"/>
    <property type="molecule type" value="Genomic_DNA"/>
</dbReference>
<dbReference type="GO" id="GO:0016020">
    <property type="term" value="C:membrane"/>
    <property type="evidence" value="ECO:0007669"/>
    <property type="project" value="UniProtKB-SubCell"/>
</dbReference>
<dbReference type="FunFam" id="1.20.1540.10:FF:000027">
    <property type="entry name" value="Rhomboid family intramembrane serine protease"/>
    <property type="match status" value="1"/>
</dbReference>
<evidence type="ECO:0000256" key="7">
    <source>
        <dbReference type="SAM" id="Phobius"/>
    </source>
</evidence>
<evidence type="ECO:0000256" key="2">
    <source>
        <dbReference type="ARBA" id="ARBA00009045"/>
    </source>
</evidence>
<dbReference type="Pfam" id="PF01694">
    <property type="entry name" value="Rhomboid"/>
    <property type="match status" value="1"/>
</dbReference>
<dbReference type="Proteomes" id="UP000231203">
    <property type="component" value="Unassembled WGS sequence"/>
</dbReference>
<proteinExistence type="inferred from homology"/>
<accession>A0A2G6MU06</accession>
<comment type="similarity">
    <text evidence="2">Belongs to the peptidase S54 family.</text>
</comment>
<dbReference type="Pfam" id="PF01556">
    <property type="entry name" value="DnaJ_C"/>
    <property type="match status" value="1"/>
</dbReference>
<protein>
    <submittedName>
        <fullName evidence="10">Rhomboid family intramembrane serine protease</fullName>
    </submittedName>
</protein>
<feature type="transmembrane region" description="Helical" evidence="7">
    <location>
        <begin position="161"/>
        <end position="184"/>
    </location>
</feature>
<dbReference type="Gene3D" id="2.60.260.20">
    <property type="entry name" value="Urease metallochaperone UreE, N-terminal domain"/>
    <property type="match status" value="1"/>
</dbReference>
<evidence type="ECO:0000259" key="9">
    <source>
        <dbReference type="Pfam" id="PF01694"/>
    </source>
</evidence>